<feature type="transmembrane region" description="Helical" evidence="2">
    <location>
        <begin position="170"/>
        <end position="192"/>
    </location>
</feature>
<evidence type="ECO:0000256" key="2">
    <source>
        <dbReference type="SAM" id="Phobius"/>
    </source>
</evidence>
<feature type="transmembrane region" description="Helical" evidence="2">
    <location>
        <begin position="104"/>
        <end position="125"/>
    </location>
</feature>
<sequence length="376" mass="40962">MTISLIGWQRNAPITREDKHQPSSLLRFFIFSRSHHSGYSSLDSDPNNSSRQPFLSRAGYPLLCEDCEPSMTSTTVRTLRVLSVVSFIPGFALLIPTGVESGRILPAIGLLPLFFSSAFNAFLVSTGSYRDAEARSSSIRIHARGDDGGESQLRPGSEERDSSFEEKHPIVVFLIDTIFAGSLVVVLVFSYITMGWWRWMGPGVLILGTYATLPLLANFFIHAWLAVRAFAIGTGLSGLCNRIRFRGIPADCPGCGCNIRPSTPPTPPWFQSVSVPTLSYRQVSFSVPPVKVPAILGQAKGWKTPAWMKGGAGPESESLIANQDGAETGEAAYRDDYDEDATTVRPSLDAPATQQTEEVLVTKKDKGKSADEPASW</sequence>
<reference evidence="3" key="1">
    <citation type="submission" date="2023-06" db="EMBL/GenBank/DDBJ databases">
        <title>Genome-scale phylogeny and comparative genomics of the fungal order Sordariales.</title>
        <authorList>
            <consortium name="Lawrence Berkeley National Laboratory"/>
            <person name="Hensen N."/>
            <person name="Bonometti L."/>
            <person name="Westerberg I."/>
            <person name="Brannstrom I.O."/>
            <person name="Guillou S."/>
            <person name="Cros-Aarteil S."/>
            <person name="Calhoun S."/>
            <person name="Haridas S."/>
            <person name="Kuo A."/>
            <person name="Mondo S."/>
            <person name="Pangilinan J."/>
            <person name="Riley R."/>
            <person name="Labutti K."/>
            <person name="Andreopoulos B."/>
            <person name="Lipzen A."/>
            <person name="Chen C."/>
            <person name="Yanf M."/>
            <person name="Daum C."/>
            <person name="Ng V."/>
            <person name="Clum A."/>
            <person name="Steindorff A."/>
            <person name="Ohm R."/>
            <person name="Martin F."/>
            <person name="Silar P."/>
            <person name="Natvig D."/>
            <person name="Lalanne C."/>
            <person name="Gautier V."/>
            <person name="Ament-Velasquez S.L."/>
            <person name="Kruys A."/>
            <person name="Hutchinson M.I."/>
            <person name="Powell A.J."/>
            <person name="Barry K."/>
            <person name="Miller A.N."/>
            <person name="Grigoriev I.V."/>
            <person name="Debuchy R."/>
            <person name="Gladieux P."/>
            <person name="Thoren M.H."/>
            <person name="Johannesson H."/>
        </authorList>
    </citation>
    <scope>NUCLEOTIDE SEQUENCE</scope>
    <source>
        <strain evidence="3">CBS 606.72</strain>
    </source>
</reference>
<evidence type="ECO:0000313" key="3">
    <source>
        <dbReference type="EMBL" id="KAK0619411.1"/>
    </source>
</evidence>
<feature type="transmembrane region" description="Helical" evidence="2">
    <location>
        <begin position="204"/>
        <end position="227"/>
    </location>
</feature>
<protein>
    <submittedName>
        <fullName evidence="3">Uncharacterized protein</fullName>
    </submittedName>
</protein>
<dbReference type="Proteomes" id="UP001175000">
    <property type="component" value="Unassembled WGS sequence"/>
</dbReference>
<feature type="region of interest" description="Disordered" evidence="1">
    <location>
        <begin position="306"/>
        <end position="376"/>
    </location>
</feature>
<evidence type="ECO:0000256" key="1">
    <source>
        <dbReference type="SAM" id="MobiDB-lite"/>
    </source>
</evidence>
<gene>
    <name evidence="3" type="ORF">B0T14DRAFT_431939</name>
</gene>
<feature type="region of interest" description="Disordered" evidence="1">
    <location>
        <begin position="143"/>
        <end position="162"/>
    </location>
</feature>
<keyword evidence="2" id="KW-0472">Membrane</keyword>
<comment type="caution">
    <text evidence="3">The sequence shown here is derived from an EMBL/GenBank/DDBJ whole genome shotgun (WGS) entry which is preliminary data.</text>
</comment>
<evidence type="ECO:0000313" key="4">
    <source>
        <dbReference type="Proteomes" id="UP001175000"/>
    </source>
</evidence>
<feature type="transmembrane region" description="Helical" evidence="2">
    <location>
        <begin position="79"/>
        <end position="98"/>
    </location>
</feature>
<dbReference type="AlphaFoldDB" id="A0AA39WQ13"/>
<keyword evidence="2" id="KW-1133">Transmembrane helix</keyword>
<keyword evidence="2" id="KW-0812">Transmembrane</keyword>
<organism evidence="3 4">
    <name type="scientific">Immersiella caudata</name>
    <dbReference type="NCBI Taxonomy" id="314043"/>
    <lineage>
        <taxon>Eukaryota</taxon>
        <taxon>Fungi</taxon>
        <taxon>Dikarya</taxon>
        <taxon>Ascomycota</taxon>
        <taxon>Pezizomycotina</taxon>
        <taxon>Sordariomycetes</taxon>
        <taxon>Sordariomycetidae</taxon>
        <taxon>Sordariales</taxon>
        <taxon>Lasiosphaeriaceae</taxon>
        <taxon>Immersiella</taxon>
    </lineage>
</organism>
<keyword evidence="4" id="KW-1185">Reference proteome</keyword>
<proteinExistence type="predicted"/>
<dbReference type="EMBL" id="JAULSU010000004">
    <property type="protein sequence ID" value="KAK0619411.1"/>
    <property type="molecule type" value="Genomic_DNA"/>
</dbReference>
<name>A0AA39WQ13_9PEZI</name>
<feature type="compositionally biased region" description="Basic and acidic residues" evidence="1">
    <location>
        <begin position="360"/>
        <end position="376"/>
    </location>
</feature>
<accession>A0AA39WQ13</accession>